<name>A0A369KTM3_9BACT</name>
<organism evidence="2 3">
    <name type="scientific">Spirobacillus cienkowskii</name>
    <dbReference type="NCBI Taxonomy" id="495820"/>
    <lineage>
        <taxon>Bacteria</taxon>
        <taxon>Pseudomonadati</taxon>
        <taxon>Bdellovibrionota</taxon>
        <taxon>Oligoflexia</taxon>
        <taxon>Silvanigrellales</taxon>
        <taxon>Spirobacillus</taxon>
    </lineage>
</organism>
<keyword evidence="3" id="KW-1185">Reference proteome</keyword>
<reference evidence="2" key="1">
    <citation type="submission" date="2018-04" db="EMBL/GenBank/DDBJ databases">
        <title>Draft genome sequence of the Candidatus Spirobacillus cienkowskii, a pathogen of freshwater Daphnia species, reconstructed from hemolymph metagenomic reads.</title>
        <authorList>
            <person name="Bresciani L."/>
            <person name="Lemos L.N."/>
            <person name="Wale N."/>
            <person name="Lin J.Y."/>
            <person name="Fernandes G.R."/>
            <person name="Duffy M.A."/>
            <person name="Rodrigues J.M."/>
        </authorList>
    </citation>
    <scope>NUCLEOTIDE SEQUENCE [LARGE SCALE GENOMIC DNA]</scope>
    <source>
        <strain evidence="2">Binning01</strain>
    </source>
</reference>
<gene>
    <name evidence="2" type="ORF">DCC88_07115</name>
</gene>
<keyword evidence="1" id="KW-0732">Signal</keyword>
<dbReference type="Proteomes" id="UP000253934">
    <property type="component" value="Unassembled WGS sequence"/>
</dbReference>
<dbReference type="AlphaFoldDB" id="A0A369KTM3"/>
<dbReference type="EMBL" id="QOVW01000068">
    <property type="protein sequence ID" value="RDB36055.1"/>
    <property type="molecule type" value="Genomic_DNA"/>
</dbReference>
<comment type="caution">
    <text evidence="2">The sequence shown here is derived from an EMBL/GenBank/DDBJ whole genome shotgun (WGS) entry which is preliminary data.</text>
</comment>
<sequence length="247" mass="27568">MFLNNTFFKKSFKMAKKIFILLVISLNCSACVIGFSNFQNHIPEEYAKVYVPAAIDNSIYSGNSSRLSQAIRKELSLRTDLQLTDINHAQWALFIKITDRLQNIIAVDDCKNPSAASIANGAYLCSKIHPELTNQANVPYSLNQPNISPAKEELSLIAEIKAIDLNTGNVIWAKEYSSKNIQPISFHEIGDTDGKTVKYMQWTPDLHILRYQEAVDNAVMSFANTVASDVLKTIFASMPKRGSKSTN</sequence>
<evidence type="ECO:0008006" key="4">
    <source>
        <dbReference type="Google" id="ProtNLM"/>
    </source>
</evidence>
<protein>
    <recommendedName>
        <fullName evidence="4">ABC-type transport auxiliary lipoprotein component domain-containing protein</fullName>
    </recommendedName>
</protein>
<accession>A0A369KTM3</accession>
<evidence type="ECO:0000256" key="1">
    <source>
        <dbReference type="SAM" id="SignalP"/>
    </source>
</evidence>
<feature type="signal peptide" evidence="1">
    <location>
        <begin position="1"/>
        <end position="30"/>
    </location>
</feature>
<feature type="chain" id="PRO_5016704458" description="ABC-type transport auxiliary lipoprotein component domain-containing protein" evidence="1">
    <location>
        <begin position="31"/>
        <end position="247"/>
    </location>
</feature>
<evidence type="ECO:0000313" key="3">
    <source>
        <dbReference type="Proteomes" id="UP000253934"/>
    </source>
</evidence>
<proteinExistence type="predicted"/>
<evidence type="ECO:0000313" key="2">
    <source>
        <dbReference type="EMBL" id="RDB36055.1"/>
    </source>
</evidence>